<organism evidence="1 2">
    <name type="scientific">Catharanthus roseus</name>
    <name type="common">Madagascar periwinkle</name>
    <name type="synonym">Vinca rosea</name>
    <dbReference type="NCBI Taxonomy" id="4058"/>
    <lineage>
        <taxon>Eukaryota</taxon>
        <taxon>Viridiplantae</taxon>
        <taxon>Streptophyta</taxon>
        <taxon>Embryophyta</taxon>
        <taxon>Tracheophyta</taxon>
        <taxon>Spermatophyta</taxon>
        <taxon>Magnoliopsida</taxon>
        <taxon>eudicotyledons</taxon>
        <taxon>Gunneridae</taxon>
        <taxon>Pentapetalae</taxon>
        <taxon>asterids</taxon>
        <taxon>lamiids</taxon>
        <taxon>Gentianales</taxon>
        <taxon>Apocynaceae</taxon>
        <taxon>Rauvolfioideae</taxon>
        <taxon>Vinceae</taxon>
        <taxon>Catharanthinae</taxon>
        <taxon>Catharanthus</taxon>
    </lineage>
</organism>
<dbReference type="Proteomes" id="UP001060085">
    <property type="component" value="Linkage Group LG04"/>
</dbReference>
<sequence>MMEVDDMASVTFPVQPSRRHPLEHVPEQGAREVKRGARRQPGRGTGGGRPLVPPFPHRHEHIGPGHVEVERGEGFGGGQPTVDLFDSPNLDIPSFSLGLTPAFQSLPSGSRTSQMPPLPCLGFASFQAPHSTSFGFFGFRAPPPPGTTGSSTPHQPISQASSSDEEERADDMDGVQHYGFGHRVGKKNMRFTPSDWP</sequence>
<protein>
    <submittedName>
        <fullName evidence="1">Uncharacterized protein</fullName>
    </submittedName>
</protein>
<gene>
    <name evidence="1" type="ORF">M9H77_16466</name>
</gene>
<evidence type="ECO:0000313" key="2">
    <source>
        <dbReference type="Proteomes" id="UP001060085"/>
    </source>
</evidence>
<name>A0ACC0B1U6_CATRO</name>
<reference evidence="2" key="1">
    <citation type="journal article" date="2023" name="Nat. Plants">
        <title>Single-cell RNA sequencing provides a high-resolution roadmap for understanding the multicellular compartmentation of specialized metabolism.</title>
        <authorList>
            <person name="Sun S."/>
            <person name="Shen X."/>
            <person name="Li Y."/>
            <person name="Li Y."/>
            <person name="Wang S."/>
            <person name="Li R."/>
            <person name="Zhang H."/>
            <person name="Shen G."/>
            <person name="Guo B."/>
            <person name="Wei J."/>
            <person name="Xu J."/>
            <person name="St-Pierre B."/>
            <person name="Chen S."/>
            <person name="Sun C."/>
        </authorList>
    </citation>
    <scope>NUCLEOTIDE SEQUENCE [LARGE SCALE GENOMIC DNA]</scope>
</reference>
<accession>A0ACC0B1U6</accession>
<comment type="caution">
    <text evidence="1">The sequence shown here is derived from an EMBL/GenBank/DDBJ whole genome shotgun (WGS) entry which is preliminary data.</text>
</comment>
<proteinExistence type="predicted"/>
<keyword evidence="2" id="KW-1185">Reference proteome</keyword>
<evidence type="ECO:0000313" key="1">
    <source>
        <dbReference type="EMBL" id="KAI5666613.1"/>
    </source>
</evidence>
<dbReference type="EMBL" id="CM044704">
    <property type="protein sequence ID" value="KAI5666613.1"/>
    <property type="molecule type" value="Genomic_DNA"/>
</dbReference>